<dbReference type="InterPro" id="IPR044567">
    <property type="entry name" value="CLSY/DRD1"/>
</dbReference>
<reference evidence="8 9" key="1">
    <citation type="submission" date="2024-11" db="EMBL/GenBank/DDBJ databases">
        <title>A near-complete genome assembly of Cinchona calisaya.</title>
        <authorList>
            <person name="Lian D.C."/>
            <person name="Zhao X.W."/>
            <person name="Wei L."/>
        </authorList>
    </citation>
    <scope>NUCLEOTIDE SEQUENCE [LARGE SCALE GENOMIC DNA]</scope>
    <source>
        <tissue evidence="8">Nenye</tissue>
    </source>
</reference>
<dbReference type="CDD" id="cd18793">
    <property type="entry name" value="SF2_C_SNF"/>
    <property type="match status" value="1"/>
</dbReference>
<dbReference type="GO" id="GO:0016787">
    <property type="term" value="F:hydrolase activity"/>
    <property type="evidence" value="ECO:0007669"/>
    <property type="project" value="UniProtKB-KW"/>
</dbReference>
<dbReference type="SUPFAM" id="SSF52540">
    <property type="entry name" value="P-loop containing nucleoside triphosphate hydrolases"/>
    <property type="match status" value="1"/>
</dbReference>
<organism evidence="8 9">
    <name type="scientific">Cinchona calisaya</name>
    <dbReference type="NCBI Taxonomy" id="153742"/>
    <lineage>
        <taxon>Eukaryota</taxon>
        <taxon>Viridiplantae</taxon>
        <taxon>Streptophyta</taxon>
        <taxon>Embryophyta</taxon>
        <taxon>Tracheophyta</taxon>
        <taxon>Spermatophyta</taxon>
        <taxon>Magnoliopsida</taxon>
        <taxon>eudicotyledons</taxon>
        <taxon>Gunneridae</taxon>
        <taxon>Pentapetalae</taxon>
        <taxon>asterids</taxon>
        <taxon>lamiids</taxon>
        <taxon>Gentianales</taxon>
        <taxon>Rubiaceae</taxon>
        <taxon>Cinchonoideae</taxon>
        <taxon>Cinchoneae</taxon>
        <taxon>Cinchona</taxon>
    </lineage>
</organism>
<evidence type="ECO:0000259" key="7">
    <source>
        <dbReference type="PROSITE" id="PS51194"/>
    </source>
</evidence>
<keyword evidence="5" id="KW-0067">ATP-binding</keyword>
<comment type="caution">
    <text evidence="8">The sequence shown here is derived from an EMBL/GenBank/DDBJ whole genome shotgun (WGS) entry which is preliminary data.</text>
</comment>
<dbReference type="Gene3D" id="3.40.50.300">
    <property type="entry name" value="P-loop containing nucleotide triphosphate hydrolases"/>
    <property type="match status" value="1"/>
</dbReference>
<evidence type="ECO:0000313" key="9">
    <source>
        <dbReference type="Proteomes" id="UP001630127"/>
    </source>
</evidence>
<dbReference type="SMART" id="SM00490">
    <property type="entry name" value="HELICc"/>
    <property type="match status" value="1"/>
</dbReference>
<dbReference type="PANTHER" id="PTHR45821:SF5">
    <property type="entry name" value="SNF2 DOMAIN-CONTAINING PROTEIN CLASSY 4"/>
    <property type="match status" value="1"/>
</dbReference>
<accession>A0ABD2Y5S6</accession>
<dbReference type="PANTHER" id="PTHR45821">
    <property type="entry name" value="SNF2 DOMAIN-CONTAINING PROTEIN CLASSY 2-RELATED"/>
    <property type="match status" value="1"/>
</dbReference>
<dbReference type="InterPro" id="IPR001650">
    <property type="entry name" value="Helicase_C-like"/>
</dbReference>
<dbReference type="GO" id="GO:0005524">
    <property type="term" value="F:ATP binding"/>
    <property type="evidence" value="ECO:0007669"/>
    <property type="project" value="UniProtKB-KW"/>
</dbReference>
<evidence type="ECO:0000256" key="1">
    <source>
        <dbReference type="ARBA" id="ARBA00004123"/>
    </source>
</evidence>
<keyword evidence="4" id="KW-0347">Helicase</keyword>
<evidence type="ECO:0000256" key="2">
    <source>
        <dbReference type="ARBA" id="ARBA00022741"/>
    </source>
</evidence>
<evidence type="ECO:0000313" key="8">
    <source>
        <dbReference type="EMBL" id="KAL3502843.1"/>
    </source>
</evidence>
<dbReference type="GO" id="GO:0004386">
    <property type="term" value="F:helicase activity"/>
    <property type="evidence" value="ECO:0007669"/>
    <property type="project" value="UniProtKB-KW"/>
</dbReference>
<keyword evidence="3" id="KW-0378">Hydrolase</keyword>
<dbReference type="Proteomes" id="UP001630127">
    <property type="component" value="Unassembled WGS sequence"/>
</dbReference>
<dbReference type="InterPro" id="IPR027417">
    <property type="entry name" value="P-loop_NTPase"/>
</dbReference>
<evidence type="ECO:0000256" key="6">
    <source>
        <dbReference type="ARBA" id="ARBA00023242"/>
    </source>
</evidence>
<dbReference type="PROSITE" id="PS51194">
    <property type="entry name" value="HELICASE_CTER"/>
    <property type="match status" value="1"/>
</dbReference>
<keyword evidence="9" id="KW-1185">Reference proteome</keyword>
<keyword evidence="2" id="KW-0547">Nucleotide-binding</keyword>
<dbReference type="InterPro" id="IPR049730">
    <property type="entry name" value="SNF2/RAD54-like_C"/>
</dbReference>
<dbReference type="AlphaFoldDB" id="A0ABD2Y5S6"/>
<keyword evidence="6" id="KW-0539">Nucleus</keyword>
<name>A0ABD2Y5S6_9GENT</name>
<feature type="domain" description="Helicase C-terminal" evidence="7">
    <location>
        <begin position="2"/>
        <end position="127"/>
    </location>
</feature>
<gene>
    <name evidence="8" type="ORF">ACH5RR_037292</name>
</gene>
<sequence>MELIRLSISLREKVLVFYDCIPPLRFIMKQLEHKISWMAGKEVLYMDGKRDVKNHRSSISSFNNSTSEAKVLLVSTKAEWINLVGAERVVLLDVVWNPSVEKQAISRAYRLGQQKLVYVYHLITSET</sequence>
<evidence type="ECO:0000256" key="3">
    <source>
        <dbReference type="ARBA" id="ARBA00022801"/>
    </source>
</evidence>
<evidence type="ECO:0000256" key="5">
    <source>
        <dbReference type="ARBA" id="ARBA00022840"/>
    </source>
</evidence>
<dbReference type="Pfam" id="PF00271">
    <property type="entry name" value="Helicase_C"/>
    <property type="match status" value="1"/>
</dbReference>
<proteinExistence type="predicted"/>
<protein>
    <recommendedName>
        <fullName evidence="7">Helicase C-terminal domain-containing protein</fullName>
    </recommendedName>
</protein>
<dbReference type="EMBL" id="JBJUIK010000015">
    <property type="protein sequence ID" value="KAL3502843.1"/>
    <property type="molecule type" value="Genomic_DNA"/>
</dbReference>
<evidence type="ECO:0000256" key="4">
    <source>
        <dbReference type="ARBA" id="ARBA00022806"/>
    </source>
</evidence>
<comment type="subcellular location">
    <subcellularLocation>
        <location evidence="1">Nucleus</location>
    </subcellularLocation>
</comment>
<dbReference type="GO" id="GO:0005634">
    <property type="term" value="C:nucleus"/>
    <property type="evidence" value="ECO:0007669"/>
    <property type="project" value="UniProtKB-SubCell"/>
</dbReference>